<comment type="caution">
    <text evidence="2">The sequence shown here is derived from an EMBL/GenBank/DDBJ whole genome shotgun (WGS) entry which is preliminary data.</text>
</comment>
<dbReference type="AlphaFoldDB" id="A0A1Y5FAU1"/>
<evidence type="ECO:0000313" key="3">
    <source>
        <dbReference type="Proteomes" id="UP000196531"/>
    </source>
</evidence>
<organism evidence="2 3">
    <name type="scientific">Halobacteriovorax marinus</name>
    <dbReference type="NCBI Taxonomy" id="97084"/>
    <lineage>
        <taxon>Bacteria</taxon>
        <taxon>Pseudomonadati</taxon>
        <taxon>Bdellovibrionota</taxon>
        <taxon>Bacteriovoracia</taxon>
        <taxon>Bacteriovoracales</taxon>
        <taxon>Halobacteriovoraceae</taxon>
        <taxon>Halobacteriovorax</taxon>
    </lineage>
</organism>
<dbReference type="NCBIfam" id="TIGR02001">
    <property type="entry name" value="gcw_chp"/>
    <property type="match status" value="1"/>
</dbReference>
<dbReference type="InterPro" id="IPR010239">
    <property type="entry name" value="CHP02001"/>
</dbReference>
<keyword evidence="1" id="KW-0732">Signal</keyword>
<reference evidence="3" key="1">
    <citation type="journal article" date="2017" name="Proc. Natl. Acad. Sci. U.S.A.">
        <title>Simulation of Deepwater Horizon oil plume reveals substrate specialization within a complex community of hydrocarbon-degraders.</title>
        <authorList>
            <person name="Hu P."/>
            <person name="Dubinsky E.A."/>
            <person name="Probst A.J."/>
            <person name="Wang J."/>
            <person name="Sieber C.M.K."/>
            <person name="Tom L.M."/>
            <person name="Gardinali P."/>
            <person name="Banfield J.F."/>
            <person name="Atlas R.M."/>
            <person name="Andersen G.L."/>
        </authorList>
    </citation>
    <scope>NUCLEOTIDE SEQUENCE [LARGE SCALE GENOMIC DNA]</scope>
</reference>
<feature type="chain" id="PRO_5013277663" evidence="1">
    <location>
        <begin position="20"/>
        <end position="224"/>
    </location>
</feature>
<dbReference type="Proteomes" id="UP000196531">
    <property type="component" value="Unassembled WGS sequence"/>
</dbReference>
<accession>A0A1Y5FAU1</accession>
<evidence type="ECO:0000256" key="1">
    <source>
        <dbReference type="SAM" id="SignalP"/>
    </source>
</evidence>
<sequence>MKNLLTIIFALFLSTSALAEVSTSVAVTSDYVWRGQTQTDHGVAVQGTLDYSWKFLTVGTWLSNVTSGSGNTEIDLYVSAKHEFSKNFSASFGITNYTYKNLPTNNTMEYALTLESKIANLFIGYTDDYFAADSSSVYYQLTRSFSISKKDNLGLSLALGMTTFDSEVKVGSTDYLDYKVGITKSVNNFEYEFFYTDTNRKDKTATTETETKDSSFGVSLAIAI</sequence>
<evidence type="ECO:0000313" key="2">
    <source>
        <dbReference type="EMBL" id="OUR98726.1"/>
    </source>
</evidence>
<gene>
    <name evidence="2" type="ORF">A9Q84_04750</name>
</gene>
<feature type="signal peptide" evidence="1">
    <location>
        <begin position="1"/>
        <end position="19"/>
    </location>
</feature>
<dbReference type="Pfam" id="PF09694">
    <property type="entry name" value="Gcw_chp"/>
    <property type="match status" value="1"/>
</dbReference>
<name>A0A1Y5FAU1_9BACT</name>
<dbReference type="EMBL" id="MAAO01000004">
    <property type="protein sequence ID" value="OUR98726.1"/>
    <property type="molecule type" value="Genomic_DNA"/>
</dbReference>
<proteinExistence type="predicted"/>
<protein>
    <submittedName>
        <fullName evidence="2">Uncharacterized protein</fullName>
    </submittedName>
</protein>